<dbReference type="EMBL" id="HACM01003276">
    <property type="protein sequence ID" value="CRZ03718.1"/>
    <property type="molecule type" value="Transcribed_RNA"/>
</dbReference>
<feature type="non-terminal residue" evidence="1">
    <location>
        <position position="1"/>
    </location>
</feature>
<dbReference type="AlphaFoldDB" id="A0A0H5QNW5"/>
<feature type="non-terminal residue" evidence="1">
    <location>
        <position position="151"/>
    </location>
</feature>
<dbReference type="InterPro" id="IPR011011">
    <property type="entry name" value="Znf_FYVE_PHD"/>
</dbReference>
<sequence>RICGFIFCSSCSGTELTGPENGYPGQERIRTCLNCFAFAHNSKLNALKYLSHPLLQTLPEWIESDIKSLENDLNPNMKLFIDSMDAYGNKHAHRLSSFPNISVKPLPSNKQFLHDLYNGHLRHILQQLLIRHGHDDKTWTDIIFRFAIKCS</sequence>
<dbReference type="InterPro" id="IPR013083">
    <property type="entry name" value="Znf_RING/FYVE/PHD"/>
</dbReference>
<organism evidence="1">
    <name type="scientific">Spongospora subterranea</name>
    <dbReference type="NCBI Taxonomy" id="70186"/>
    <lineage>
        <taxon>Eukaryota</taxon>
        <taxon>Sar</taxon>
        <taxon>Rhizaria</taxon>
        <taxon>Endomyxa</taxon>
        <taxon>Phytomyxea</taxon>
        <taxon>Plasmodiophorida</taxon>
        <taxon>Plasmodiophoridae</taxon>
        <taxon>Spongospora</taxon>
    </lineage>
</organism>
<proteinExistence type="predicted"/>
<protein>
    <submittedName>
        <fullName evidence="1">Uncharacterized protein</fullName>
    </submittedName>
</protein>
<name>A0A0H5QNW5_9EUKA</name>
<reference evidence="1" key="1">
    <citation type="submission" date="2015-04" db="EMBL/GenBank/DDBJ databases">
        <title>The genome sequence of the plant pathogenic Rhizarian Plasmodiophora brassicae reveals insights in its biotrophic life cycle and the origin of chitin synthesis.</title>
        <authorList>
            <person name="Schwelm A."/>
            <person name="Fogelqvist J."/>
            <person name="Knaust A."/>
            <person name="Julke S."/>
            <person name="Lilja T."/>
            <person name="Dhandapani V."/>
            <person name="Bonilla-Rosso G."/>
            <person name="Karlsson M."/>
            <person name="Shevchenko A."/>
            <person name="Choi S.R."/>
            <person name="Kim H.G."/>
            <person name="Park J.Y."/>
            <person name="Lim Y.P."/>
            <person name="Ludwig-Muller J."/>
            <person name="Dixelius C."/>
        </authorList>
    </citation>
    <scope>NUCLEOTIDE SEQUENCE</scope>
    <source>
        <tissue evidence="1">Potato root galls</tissue>
    </source>
</reference>
<dbReference type="SUPFAM" id="SSF57903">
    <property type="entry name" value="FYVE/PHD zinc finger"/>
    <property type="match status" value="1"/>
</dbReference>
<dbReference type="Gene3D" id="3.30.40.10">
    <property type="entry name" value="Zinc/RING finger domain, C3HC4 (zinc finger)"/>
    <property type="match status" value="1"/>
</dbReference>
<evidence type="ECO:0000313" key="1">
    <source>
        <dbReference type="EMBL" id="CRZ03718.1"/>
    </source>
</evidence>
<accession>A0A0H5QNW5</accession>